<dbReference type="HAMAP" id="MF_00871">
    <property type="entry name" value="RqcP"/>
    <property type="match status" value="1"/>
</dbReference>
<dbReference type="Pfam" id="PF01479">
    <property type="entry name" value="S4"/>
    <property type="match status" value="1"/>
</dbReference>
<dbReference type="InterPro" id="IPR036986">
    <property type="entry name" value="S4_RNA-bd_sf"/>
</dbReference>
<feature type="domain" description="RNA-binding S4" evidence="6">
    <location>
        <begin position="1"/>
        <end position="65"/>
    </location>
</feature>
<evidence type="ECO:0000256" key="1">
    <source>
        <dbReference type="ARBA" id="ARBA00022555"/>
    </source>
</evidence>
<organism evidence="7 8">
    <name type="scientific">Candidatus Paralactobacillus gallistercoris</name>
    <dbReference type="NCBI Taxonomy" id="2838724"/>
    <lineage>
        <taxon>Bacteria</taxon>
        <taxon>Bacillati</taxon>
        <taxon>Bacillota</taxon>
        <taxon>Bacilli</taxon>
        <taxon>Lactobacillales</taxon>
        <taxon>Lactobacillaceae</taxon>
        <taxon>Lactobacillus</taxon>
    </lineage>
</organism>
<evidence type="ECO:0000256" key="2">
    <source>
        <dbReference type="ARBA" id="ARBA00022730"/>
    </source>
</evidence>
<dbReference type="GO" id="GO:0019843">
    <property type="term" value="F:rRNA binding"/>
    <property type="evidence" value="ECO:0007669"/>
    <property type="project" value="UniProtKB-UniRule"/>
</dbReference>
<evidence type="ECO:0000256" key="3">
    <source>
        <dbReference type="ARBA" id="ARBA00022884"/>
    </source>
</evidence>
<sequence length="90" mass="10387">MRLDKFLKVSRIIKRRSVAKTIADKQRITINDRIAKSSSAVNVGDKIKIVFGNKILTVRVLQLLDTTKKADAENMYEVLSEEYQENFDQE</sequence>
<evidence type="ECO:0000313" key="7">
    <source>
        <dbReference type="EMBL" id="MBU3852188.1"/>
    </source>
</evidence>
<evidence type="ECO:0000256" key="5">
    <source>
        <dbReference type="HAMAP-Rule" id="MF_00871"/>
    </source>
</evidence>
<protein>
    <recommendedName>
        <fullName evidence="5">RQC P-site tRNA stabilizing factor</fullName>
        <shortName evidence="5">RqcP</shortName>
    </recommendedName>
    <alternativeName>
        <fullName evidence="5">Ribosome-associated protein quality control protein P</fullName>
    </alternativeName>
</protein>
<dbReference type="AlphaFoldDB" id="A0A948TK95"/>
<dbReference type="CDD" id="cd00165">
    <property type="entry name" value="S4"/>
    <property type="match status" value="1"/>
</dbReference>
<dbReference type="Gene3D" id="3.10.290.10">
    <property type="entry name" value="RNA-binding S4 domain"/>
    <property type="match status" value="1"/>
</dbReference>
<reference evidence="7" key="1">
    <citation type="journal article" date="2021" name="PeerJ">
        <title>Extensive microbial diversity within the chicken gut microbiome revealed by metagenomics and culture.</title>
        <authorList>
            <person name="Gilroy R."/>
            <person name="Ravi A."/>
            <person name="Getino M."/>
            <person name="Pursley I."/>
            <person name="Horton D.L."/>
            <person name="Alikhan N.F."/>
            <person name="Baker D."/>
            <person name="Gharbi K."/>
            <person name="Hall N."/>
            <person name="Watson M."/>
            <person name="Adriaenssens E.M."/>
            <person name="Foster-Nyarko E."/>
            <person name="Jarju S."/>
            <person name="Secka A."/>
            <person name="Antonio M."/>
            <person name="Oren A."/>
            <person name="Chaudhuri R.R."/>
            <person name="La Ragione R."/>
            <person name="Hildebrand F."/>
            <person name="Pallen M.J."/>
        </authorList>
    </citation>
    <scope>NUCLEOTIDE SEQUENCE</scope>
    <source>
        <strain evidence="7">F6-6636</strain>
    </source>
</reference>
<dbReference type="SMART" id="SM00363">
    <property type="entry name" value="S4"/>
    <property type="match status" value="1"/>
</dbReference>
<dbReference type="GO" id="GO:0072344">
    <property type="term" value="P:rescue of stalled ribosome"/>
    <property type="evidence" value="ECO:0007669"/>
    <property type="project" value="UniProtKB-UniRule"/>
</dbReference>
<dbReference type="GO" id="GO:0000049">
    <property type="term" value="F:tRNA binding"/>
    <property type="evidence" value="ECO:0007669"/>
    <property type="project" value="UniProtKB-UniRule"/>
</dbReference>
<keyword evidence="4 5" id="KW-0648">Protein biosynthesis</keyword>
<evidence type="ECO:0000259" key="6">
    <source>
        <dbReference type="SMART" id="SM00363"/>
    </source>
</evidence>
<dbReference type="GO" id="GO:0043023">
    <property type="term" value="F:ribosomal large subunit binding"/>
    <property type="evidence" value="ECO:0007669"/>
    <property type="project" value="UniProtKB-UniRule"/>
</dbReference>
<dbReference type="InterPro" id="IPR025490">
    <property type="entry name" value="RqcP"/>
</dbReference>
<keyword evidence="2 5" id="KW-0699">rRNA-binding</keyword>
<evidence type="ECO:0000313" key="8">
    <source>
        <dbReference type="Proteomes" id="UP000777303"/>
    </source>
</evidence>
<accession>A0A948TK95</accession>
<evidence type="ECO:0000256" key="4">
    <source>
        <dbReference type="ARBA" id="ARBA00022917"/>
    </source>
</evidence>
<reference evidence="7" key="2">
    <citation type="submission" date="2021-04" db="EMBL/GenBank/DDBJ databases">
        <authorList>
            <person name="Gilroy R."/>
        </authorList>
    </citation>
    <scope>NUCLEOTIDE SEQUENCE</scope>
    <source>
        <strain evidence="7">F6-6636</strain>
    </source>
</reference>
<comment type="subunit">
    <text evidence="5">Associates with stalled 50S ribosomal subunits. Binds to RqcH, 23S rRNA and the P-site tRNA. Does not require RqcH for association with 50S subunits.</text>
</comment>
<dbReference type="PROSITE" id="PS50889">
    <property type="entry name" value="S4"/>
    <property type="match status" value="1"/>
</dbReference>
<dbReference type="PIRSF" id="PIRSF038881">
    <property type="entry name" value="RNAbp_HP1423"/>
    <property type="match status" value="1"/>
</dbReference>
<dbReference type="SUPFAM" id="SSF55174">
    <property type="entry name" value="Alpha-L RNA-binding motif"/>
    <property type="match status" value="1"/>
</dbReference>
<name>A0A948TK95_9LACO</name>
<keyword evidence="3 5" id="KW-0694">RNA-binding</keyword>
<comment type="caution">
    <text evidence="7">The sequence shown here is derived from an EMBL/GenBank/DDBJ whole genome shotgun (WGS) entry which is preliminary data.</text>
</comment>
<dbReference type="EMBL" id="JAHLFS010000067">
    <property type="protein sequence ID" value="MBU3852188.1"/>
    <property type="molecule type" value="Genomic_DNA"/>
</dbReference>
<comment type="similarity">
    <text evidence="5">Belongs to the RqcP family.</text>
</comment>
<dbReference type="Proteomes" id="UP000777303">
    <property type="component" value="Unassembled WGS sequence"/>
</dbReference>
<dbReference type="InterPro" id="IPR002942">
    <property type="entry name" value="S4_RNA-bd"/>
</dbReference>
<keyword evidence="1 5" id="KW-0820">tRNA-binding</keyword>
<comment type="function">
    <text evidence="5">Key component of the ribosome quality control system (RQC), a ribosome-associated complex that mediates the extraction of incompletely synthesized nascent chains from stalled ribosomes and their subsequent degradation. RqcH recruits Ala-charged tRNA, and with RqcP directs the elongation of stalled nascent chains on 50S ribosomal subunits, leading to non-templated C-terminal alanine extensions (Ala tail). The Ala tail promotes nascent chain degradation. RqcP is associated with the translocation-like movement of the peptidyl-tRNA from the A-site into the P-site.</text>
</comment>
<proteinExistence type="inferred from homology"/>
<gene>
    <name evidence="5" type="primary">rqcP</name>
    <name evidence="7" type="ORF">H9901_05775</name>
</gene>